<keyword evidence="1" id="KW-0547">Nucleotide-binding</keyword>
<comment type="catalytic activity">
    <reaction evidence="1">
        <text>1,6-anhydro-N-acetyl-beta-muramate + ATP + H2O = N-acetyl-D-muramate 6-phosphate + ADP + H(+)</text>
        <dbReference type="Rhea" id="RHEA:24952"/>
        <dbReference type="ChEBI" id="CHEBI:15377"/>
        <dbReference type="ChEBI" id="CHEBI:15378"/>
        <dbReference type="ChEBI" id="CHEBI:30616"/>
        <dbReference type="ChEBI" id="CHEBI:58690"/>
        <dbReference type="ChEBI" id="CHEBI:58722"/>
        <dbReference type="ChEBI" id="CHEBI:456216"/>
        <dbReference type="EC" id="2.7.1.170"/>
    </reaction>
</comment>
<keyword evidence="1" id="KW-0067">ATP-binding</keyword>
<comment type="pathway">
    <text evidence="1">Cell wall biogenesis; peptidoglycan recycling.</text>
</comment>
<keyword evidence="1 2" id="KW-0808">Transferase</keyword>
<dbReference type="NCBIfam" id="NF007139">
    <property type="entry name" value="PRK09585.1-3"/>
    <property type="match status" value="1"/>
</dbReference>
<dbReference type="Pfam" id="PF03702">
    <property type="entry name" value="AnmK"/>
    <property type="match status" value="1"/>
</dbReference>
<comment type="similarity">
    <text evidence="1">Belongs to the anhydro-N-acetylmuramic acid kinase family.</text>
</comment>
<feature type="binding site" evidence="1">
    <location>
        <begin position="11"/>
        <end position="18"/>
    </location>
    <ligand>
        <name>ATP</name>
        <dbReference type="ChEBI" id="CHEBI:30616"/>
    </ligand>
</feature>
<accession>A0ABU3VWR5</accession>
<reference evidence="2 3" key="1">
    <citation type="submission" date="2023-10" db="EMBL/GenBank/DDBJ databases">
        <title>Characteristics and mechanism of a salt-tolerant marine origin heterotrophic nitrifying- aerobic denitrifying bacteria Marinobacter xestospongiae HN1.</title>
        <authorList>
            <person name="Qi R."/>
        </authorList>
    </citation>
    <scope>NUCLEOTIDE SEQUENCE [LARGE SCALE GENOMIC DNA]</scope>
    <source>
        <strain evidence="2 3">HN1</strain>
    </source>
</reference>
<dbReference type="PANTHER" id="PTHR30605">
    <property type="entry name" value="ANHYDRO-N-ACETYLMURAMIC ACID KINASE"/>
    <property type="match status" value="1"/>
</dbReference>
<proteinExistence type="inferred from homology"/>
<evidence type="ECO:0000313" key="2">
    <source>
        <dbReference type="EMBL" id="MDV2078708.1"/>
    </source>
</evidence>
<dbReference type="Proteomes" id="UP001269819">
    <property type="component" value="Unassembled WGS sequence"/>
</dbReference>
<gene>
    <name evidence="1" type="primary">anmK</name>
    <name evidence="2" type="ORF">RYS15_08425</name>
</gene>
<dbReference type="EC" id="2.7.1.170" evidence="1"/>
<keyword evidence="1" id="KW-0119">Carbohydrate metabolism</keyword>
<evidence type="ECO:0000256" key="1">
    <source>
        <dbReference type="HAMAP-Rule" id="MF_01270"/>
    </source>
</evidence>
<dbReference type="GO" id="GO:0016301">
    <property type="term" value="F:kinase activity"/>
    <property type="evidence" value="ECO:0007669"/>
    <property type="project" value="UniProtKB-KW"/>
</dbReference>
<comment type="pathway">
    <text evidence="1">Amino-sugar metabolism; 1,6-anhydro-N-acetylmuramate degradation.</text>
</comment>
<comment type="caution">
    <text evidence="2">The sequence shown here is derived from an EMBL/GenBank/DDBJ whole genome shotgun (WGS) entry which is preliminary data.</text>
</comment>
<evidence type="ECO:0000313" key="3">
    <source>
        <dbReference type="Proteomes" id="UP001269819"/>
    </source>
</evidence>
<name>A0ABU3VWR5_9GAMM</name>
<keyword evidence="3" id="KW-1185">Reference proteome</keyword>
<keyword evidence="1 2" id="KW-0418">Kinase</keyword>
<protein>
    <recommendedName>
        <fullName evidence="1">Anhydro-N-acetylmuramic acid kinase</fullName>
        <ecNumber evidence="1">2.7.1.170</ecNumber>
    </recommendedName>
    <alternativeName>
        <fullName evidence="1">AnhMurNAc kinase</fullName>
    </alternativeName>
</protein>
<comment type="function">
    <text evidence="1">Catalyzes the specific phosphorylation of 1,6-anhydro-N-acetylmuramic acid (anhMurNAc) with the simultaneous cleavage of the 1,6-anhydro ring, generating MurNAc-6-P. Is required for the utilization of anhMurNAc either imported from the medium or derived from its own cell wall murein, and thus plays a role in cell wall recycling.</text>
</comment>
<dbReference type="InterPro" id="IPR005338">
    <property type="entry name" value="Anhydro_N_Ac-Mur_kinase"/>
</dbReference>
<organism evidence="2 3">
    <name type="scientific">Marinobacter xestospongiae</name>
    <dbReference type="NCBI Taxonomy" id="994319"/>
    <lineage>
        <taxon>Bacteria</taxon>
        <taxon>Pseudomonadati</taxon>
        <taxon>Pseudomonadota</taxon>
        <taxon>Gammaproteobacteria</taxon>
        <taxon>Pseudomonadales</taxon>
        <taxon>Marinobacteraceae</taxon>
        <taxon>Marinobacter</taxon>
    </lineage>
</organism>
<dbReference type="EMBL" id="JAWIIJ010000005">
    <property type="protein sequence ID" value="MDV2078708.1"/>
    <property type="molecule type" value="Genomic_DNA"/>
</dbReference>
<dbReference type="HAMAP" id="MF_01270">
    <property type="entry name" value="AnhMurNAc_kinase"/>
    <property type="match status" value="1"/>
</dbReference>
<dbReference type="RefSeq" id="WP_316973425.1">
    <property type="nucleotide sequence ID" value="NZ_JAWIIJ010000005.1"/>
</dbReference>
<dbReference type="PANTHER" id="PTHR30605:SF0">
    <property type="entry name" value="ANHYDRO-N-ACETYLMURAMIC ACID KINASE"/>
    <property type="match status" value="1"/>
</dbReference>
<dbReference type="Gene3D" id="3.30.420.40">
    <property type="match status" value="2"/>
</dbReference>
<dbReference type="SUPFAM" id="SSF53067">
    <property type="entry name" value="Actin-like ATPase domain"/>
    <property type="match status" value="1"/>
</dbReference>
<dbReference type="CDD" id="cd24050">
    <property type="entry name" value="ASKHA_NBD_ANMK"/>
    <property type="match status" value="1"/>
</dbReference>
<dbReference type="InterPro" id="IPR043129">
    <property type="entry name" value="ATPase_NBD"/>
</dbReference>
<sequence length="365" mass="39743">MGPAYVGLMSGTSMDGIDAVLVSFSADRIKLHATHTLPYPDDLRRHLQRVSQNQGTPDDVGHLDHQVGRLFAETAAGVLRHPNARGLDVVAIGSHGQTIRHQPRGEAPFSMQLGDPNLIAEHTGIATVADFRRRDMAAGGEGAPLVPAFHQSFFGHPSQQRCIVNIGGIANISSLSPREPRVQGFDTGPGNALMDVWCQDQLGKPYDADGHWAAEGRVHQALLSDLLSDAYFALPAPKSTGKEKFNLDWIRTALTRHPGIEAVDVQRTLLELTVISITKQLPECPDLKIYVCGGGVRNRVLLQELRRACTPFKVCSTEELGLDPQWVEATAFAWLARQTINRLPGNLPEVTGARGPRLLGAVYYP</sequence>